<dbReference type="OrthoDB" id="10004596at2759"/>
<dbReference type="Proteomes" id="UP000271087">
    <property type="component" value="Unassembled WGS sequence"/>
</dbReference>
<dbReference type="STRING" id="42157.A0A182E6P6"/>
<feature type="domain" description="SMP-LTD" evidence="7">
    <location>
        <begin position="55"/>
        <end position="197"/>
    </location>
</feature>
<evidence type="ECO:0000256" key="5">
    <source>
        <dbReference type="ARBA" id="ARBA00023136"/>
    </source>
</evidence>
<dbReference type="GO" id="GO:0016020">
    <property type="term" value="C:membrane"/>
    <property type="evidence" value="ECO:0007669"/>
    <property type="project" value="UniProtKB-SubCell"/>
</dbReference>
<gene>
    <name evidence="8" type="ORF">NOO_LOCUS3685</name>
</gene>
<evidence type="ECO:0000256" key="6">
    <source>
        <dbReference type="SAM" id="Phobius"/>
    </source>
</evidence>
<keyword evidence="3" id="KW-0445">Lipid transport</keyword>
<accession>A0A182E6P6</accession>
<dbReference type="InterPro" id="IPR058801">
    <property type="entry name" value="PDZD8_N"/>
</dbReference>
<keyword evidence="6" id="KW-1133">Transmembrane helix</keyword>
<evidence type="ECO:0000313" key="9">
    <source>
        <dbReference type="Proteomes" id="UP000271087"/>
    </source>
</evidence>
<dbReference type="AlphaFoldDB" id="A0A182E6P6"/>
<evidence type="ECO:0000256" key="3">
    <source>
        <dbReference type="ARBA" id="ARBA00023055"/>
    </source>
</evidence>
<keyword evidence="5 6" id="KW-0472">Membrane</keyword>
<evidence type="ECO:0000313" key="10">
    <source>
        <dbReference type="WBParaSite" id="nOo.2.0.1.t03685-RA"/>
    </source>
</evidence>
<dbReference type="Pfam" id="PF26547">
    <property type="entry name" value="PDZD8_N"/>
    <property type="match status" value="1"/>
</dbReference>
<dbReference type="GO" id="GO:0008289">
    <property type="term" value="F:lipid binding"/>
    <property type="evidence" value="ECO:0007669"/>
    <property type="project" value="UniProtKB-KW"/>
</dbReference>
<keyword evidence="4" id="KW-0446">Lipid-binding</keyword>
<sequence length="197" mass="22616">MLGFLWGVVFGAILMLLVIYVLLFNPFGEISSHPALFEQFQPLRLPEKLKQFLNEGRTFEWESCYNLSLILHFLFQEHKDSRRLRRWIHKKLQLELSDLTTRNTAGRLIQDIRVRDLSIGCKSPVIKSVCVEDYELSQDESFKTLKLLVDVDYSGGIQSSVNVSMLFGRFALLSIKTLKLLVDVDYSGGIQSSVNVK</sequence>
<feature type="transmembrane region" description="Helical" evidence="6">
    <location>
        <begin position="6"/>
        <end position="24"/>
    </location>
</feature>
<dbReference type="GO" id="GO:0044233">
    <property type="term" value="C:mitochondria-associated endoplasmic reticulum membrane contact site"/>
    <property type="evidence" value="ECO:0007669"/>
    <property type="project" value="InterPro"/>
</dbReference>
<evidence type="ECO:0000256" key="4">
    <source>
        <dbReference type="ARBA" id="ARBA00023121"/>
    </source>
</evidence>
<reference evidence="10" key="1">
    <citation type="submission" date="2016-06" db="UniProtKB">
        <authorList>
            <consortium name="WormBaseParasite"/>
        </authorList>
    </citation>
    <scope>IDENTIFICATION</scope>
</reference>
<keyword evidence="2" id="KW-0813">Transport</keyword>
<protein>
    <submittedName>
        <fullName evidence="10">SMP-LTD domain-containing protein</fullName>
    </submittedName>
</protein>
<proteinExistence type="predicted"/>
<dbReference type="WBParaSite" id="nOo.2.0.1.t03685-RA">
    <property type="protein sequence ID" value="nOo.2.0.1.t03685-RA"/>
    <property type="gene ID" value="nOo.2.0.1.g03685"/>
</dbReference>
<dbReference type="EMBL" id="UYRW01000730">
    <property type="protein sequence ID" value="VDK70083.1"/>
    <property type="molecule type" value="Genomic_DNA"/>
</dbReference>
<comment type="subcellular location">
    <subcellularLocation>
        <location evidence="1">Membrane</location>
    </subcellularLocation>
</comment>
<evidence type="ECO:0000256" key="1">
    <source>
        <dbReference type="ARBA" id="ARBA00004370"/>
    </source>
</evidence>
<evidence type="ECO:0000256" key="2">
    <source>
        <dbReference type="ARBA" id="ARBA00022448"/>
    </source>
</evidence>
<dbReference type="PROSITE" id="PS51847">
    <property type="entry name" value="SMP"/>
    <property type="match status" value="1"/>
</dbReference>
<dbReference type="GO" id="GO:1990456">
    <property type="term" value="P:mitochondrion-endoplasmic reticulum membrane tethering"/>
    <property type="evidence" value="ECO:0007669"/>
    <property type="project" value="InterPro"/>
</dbReference>
<evidence type="ECO:0000313" key="8">
    <source>
        <dbReference type="EMBL" id="VDK70083.1"/>
    </source>
</evidence>
<dbReference type="GO" id="GO:0005739">
    <property type="term" value="C:mitochondrion"/>
    <property type="evidence" value="ECO:0007669"/>
    <property type="project" value="GOC"/>
</dbReference>
<keyword evidence="6" id="KW-0812">Transmembrane</keyword>
<dbReference type="PANTHER" id="PTHR21519:SF1">
    <property type="entry name" value="PDZ DOMAIN-CONTAINING PROTEIN 8"/>
    <property type="match status" value="1"/>
</dbReference>
<dbReference type="GO" id="GO:0051560">
    <property type="term" value="P:mitochondrial calcium ion homeostasis"/>
    <property type="evidence" value="ECO:0007669"/>
    <property type="project" value="InterPro"/>
</dbReference>
<dbReference type="GO" id="GO:0006869">
    <property type="term" value="P:lipid transport"/>
    <property type="evidence" value="ECO:0007669"/>
    <property type="project" value="UniProtKB-KW"/>
</dbReference>
<reference evidence="8 9" key="2">
    <citation type="submission" date="2018-08" db="EMBL/GenBank/DDBJ databases">
        <authorList>
            <person name="Laetsch R D."/>
            <person name="Stevens L."/>
            <person name="Kumar S."/>
            <person name="Blaxter L. M."/>
        </authorList>
    </citation>
    <scope>NUCLEOTIDE SEQUENCE [LARGE SCALE GENOMIC DNA]</scope>
</reference>
<keyword evidence="9" id="KW-1185">Reference proteome</keyword>
<dbReference type="PANTHER" id="PTHR21519">
    <property type="entry name" value="PDZ DOMAIN-CONTAINING PROTEIN 8"/>
    <property type="match status" value="1"/>
</dbReference>
<dbReference type="InterPro" id="IPR039275">
    <property type="entry name" value="PDZD8"/>
</dbReference>
<organism evidence="10">
    <name type="scientific">Onchocerca ochengi</name>
    <name type="common">Filarial nematode worm</name>
    <dbReference type="NCBI Taxonomy" id="42157"/>
    <lineage>
        <taxon>Eukaryota</taxon>
        <taxon>Metazoa</taxon>
        <taxon>Ecdysozoa</taxon>
        <taxon>Nematoda</taxon>
        <taxon>Chromadorea</taxon>
        <taxon>Rhabditida</taxon>
        <taxon>Spirurina</taxon>
        <taxon>Spiruromorpha</taxon>
        <taxon>Filarioidea</taxon>
        <taxon>Onchocercidae</taxon>
        <taxon>Onchocerca</taxon>
    </lineage>
</organism>
<name>A0A182E6P6_ONCOC</name>
<dbReference type="InterPro" id="IPR031468">
    <property type="entry name" value="SMP_LBD"/>
</dbReference>
<evidence type="ECO:0000259" key="7">
    <source>
        <dbReference type="PROSITE" id="PS51847"/>
    </source>
</evidence>